<sequence>MKTPTATPRRAALPSTKRPTGYETKYPPKFACKAEARGISQVYDSMYFPKGKELFAMSMTPTKEREPHVNISLDLHRKGAPQFLAAKISTGIAEGITSFKLRVRPGRGVCYPNICVPIAGIIDYFTAEHGCSFFPAASWRNVPVLNQSGTLRPYVHDPLASPVTHLNKVWKFSSDDHHDVVHGIIGSMRRAGEMPQGVLQGLELALYEVTDNILLHSQTEANSPSATGYVMAQYHKSEQRIAVAVFDLGQGIPSSLAKGGIRASSPSEALGVAIQRGVGDGAGAGNGLWMMERIVSRSSGSFELTSDGARYAVRHRQDSEVAAPAVSSVTPFKSGTTLVDFQLHTSRPLDIQAALDTDPINLWIDNHLVDLPTSSNQPNEALLVSVAKESRGCASRYEAKAFANMAGNLMESAPDVCILDFNGISMVSASYADELLMRLIDRFGIITVIQRLSFKGLSPTNAAMFDRCFRGRLFGPSSQRESR</sequence>
<dbReference type="InterPro" id="IPR025474">
    <property type="entry name" value="DUF4325"/>
</dbReference>
<reference evidence="3 4" key="1">
    <citation type="submission" date="2019-04" db="EMBL/GenBank/DDBJ databases">
        <title>Microbes associate with the intestines of laboratory mice.</title>
        <authorList>
            <person name="Navarre W."/>
            <person name="Wong E."/>
            <person name="Huang K.C."/>
            <person name="Tropini C."/>
            <person name="Ng K."/>
            <person name="Yu B."/>
        </authorList>
    </citation>
    <scope>NUCLEOTIDE SEQUENCE [LARGE SCALE GENOMIC DNA]</scope>
    <source>
        <strain evidence="3 4">NM80_B27</strain>
    </source>
</reference>
<evidence type="ECO:0000256" key="1">
    <source>
        <dbReference type="SAM" id="MobiDB-lite"/>
    </source>
</evidence>
<dbReference type="Gene3D" id="3.30.565.10">
    <property type="entry name" value="Histidine kinase-like ATPase, C-terminal domain"/>
    <property type="match status" value="1"/>
</dbReference>
<proteinExistence type="predicted"/>
<dbReference type="Pfam" id="PF14213">
    <property type="entry name" value="DUF4325"/>
    <property type="match status" value="1"/>
</dbReference>
<accession>A0A4S4G1K4</accession>
<dbReference type="AlphaFoldDB" id="A0A4S4G1K4"/>
<protein>
    <recommendedName>
        <fullName evidence="2">DUF4325 domain-containing protein</fullName>
    </recommendedName>
</protein>
<dbReference type="SUPFAM" id="SSF55874">
    <property type="entry name" value="ATPase domain of HSP90 chaperone/DNA topoisomerase II/histidine kinase"/>
    <property type="match status" value="1"/>
</dbReference>
<dbReference type="EMBL" id="SSTJ01000017">
    <property type="protein sequence ID" value="THG36325.1"/>
    <property type="molecule type" value="Genomic_DNA"/>
</dbReference>
<dbReference type="InterPro" id="IPR036890">
    <property type="entry name" value="HATPase_C_sf"/>
</dbReference>
<organism evidence="3 4">
    <name type="scientific">Adlercreutzia caecimuris</name>
    <dbReference type="NCBI Taxonomy" id="671266"/>
    <lineage>
        <taxon>Bacteria</taxon>
        <taxon>Bacillati</taxon>
        <taxon>Actinomycetota</taxon>
        <taxon>Coriobacteriia</taxon>
        <taxon>Eggerthellales</taxon>
        <taxon>Eggerthellaceae</taxon>
        <taxon>Adlercreutzia</taxon>
    </lineage>
</organism>
<evidence type="ECO:0000313" key="4">
    <source>
        <dbReference type="Proteomes" id="UP000308978"/>
    </source>
</evidence>
<feature type="domain" description="DUF4325" evidence="2">
    <location>
        <begin position="418"/>
        <end position="460"/>
    </location>
</feature>
<name>A0A4S4G1K4_9ACTN</name>
<gene>
    <name evidence="3" type="ORF">E5986_10220</name>
</gene>
<evidence type="ECO:0000259" key="2">
    <source>
        <dbReference type="Pfam" id="PF14213"/>
    </source>
</evidence>
<feature type="region of interest" description="Disordered" evidence="1">
    <location>
        <begin position="1"/>
        <end position="24"/>
    </location>
</feature>
<dbReference type="Proteomes" id="UP000308978">
    <property type="component" value="Unassembled WGS sequence"/>
</dbReference>
<evidence type="ECO:0000313" key="3">
    <source>
        <dbReference type="EMBL" id="THG36325.1"/>
    </source>
</evidence>
<comment type="caution">
    <text evidence="3">The sequence shown here is derived from an EMBL/GenBank/DDBJ whole genome shotgun (WGS) entry which is preliminary data.</text>
</comment>